<dbReference type="KEGG" id="hoh:Hoch_6749"/>
<dbReference type="Gene3D" id="3.90.1150.10">
    <property type="entry name" value="Aspartate Aminotransferase, domain 1"/>
    <property type="match status" value="1"/>
</dbReference>
<dbReference type="GO" id="GO:0019752">
    <property type="term" value="P:carboxylic acid metabolic process"/>
    <property type="evidence" value="ECO:0007669"/>
    <property type="project" value="InterPro"/>
</dbReference>
<dbReference type="GO" id="GO:0005737">
    <property type="term" value="C:cytoplasm"/>
    <property type="evidence" value="ECO:0007669"/>
    <property type="project" value="TreeGrafter"/>
</dbReference>
<dbReference type="InterPro" id="IPR015422">
    <property type="entry name" value="PyrdxlP-dep_Trfase_small"/>
</dbReference>
<dbReference type="OrthoDB" id="9803665at2"/>
<keyword evidence="5 7" id="KW-0456">Lyase</keyword>
<reference evidence="9 10" key="1">
    <citation type="journal article" date="2010" name="Stand. Genomic Sci.">
        <title>Complete genome sequence of Haliangium ochraceum type strain (SMP-2).</title>
        <authorList>
            <consortium name="US DOE Joint Genome Institute (JGI-PGF)"/>
            <person name="Ivanova N."/>
            <person name="Daum C."/>
            <person name="Lang E."/>
            <person name="Abt B."/>
            <person name="Kopitz M."/>
            <person name="Saunders E."/>
            <person name="Lapidus A."/>
            <person name="Lucas S."/>
            <person name="Glavina Del Rio T."/>
            <person name="Nolan M."/>
            <person name="Tice H."/>
            <person name="Copeland A."/>
            <person name="Cheng J.F."/>
            <person name="Chen F."/>
            <person name="Bruce D."/>
            <person name="Goodwin L."/>
            <person name="Pitluck S."/>
            <person name="Mavromatis K."/>
            <person name="Pati A."/>
            <person name="Mikhailova N."/>
            <person name="Chen A."/>
            <person name="Palaniappan K."/>
            <person name="Land M."/>
            <person name="Hauser L."/>
            <person name="Chang Y.J."/>
            <person name="Jeffries C.D."/>
            <person name="Detter J.C."/>
            <person name="Brettin T."/>
            <person name="Rohde M."/>
            <person name="Goker M."/>
            <person name="Bristow J."/>
            <person name="Markowitz V."/>
            <person name="Eisen J.A."/>
            <person name="Hugenholtz P."/>
            <person name="Kyrpides N.C."/>
            <person name="Klenk H.P."/>
        </authorList>
    </citation>
    <scope>NUCLEOTIDE SEQUENCE [LARGE SCALE GENOMIC DNA]</scope>
    <source>
        <strain evidence="10">DSM 14365 / CIP 107738 / JCM 11303 / AJ 13395 / SMP-2</strain>
    </source>
</reference>
<evidence type="ECO:0000256" key="3">
    <source>
        <dbReference type="ARBA" id="ARBA00022793"/>
    </source>
</evidence>
<dbReference type="InterPro" id="IPR002129">
    <property type="entry name" value="PyrdxlP-dep_de-COase"/>
</dbReference>
<name>D0LT77_HALO1</name>
<gene>
    <name evidence="9" type="ordered locus">Hoch_6749</name>
</gene>
<dbReference type="Proteomes" id="UP000001880">
    <property type="component" value="Chromosome"/>
</dbReference>
<comment type="similarity">
    <text evidence="2 7">Belongs to the group II decarboxylase family.</text>
</comment>
<proteinExistence type="inferred from homology"/>
<dbReference type="HOGENOM" id="CLU_011856_0_4_7"/>
<dbReference type="GO" id="GO:0030170">
    <property type="term" value="F:pyridoxal phosphate binding"/>
    <property type="evidence" value="ECO:0007669"/>
    <property type="project" value="InterPro"/>
</dbReference>
<dbReference type="SUPFAM" id="SSF53383">
    <property type="entry name" value="PLP-dependent transferases"/>
    <property type="match status" value="1"/>
</dbReference>
<sequence>MSTSRRSRPPASSASDTHPAPAEDGAVAESAGARVVADYFASADGAAARTLREGLDACLEQHRASERISSAHSMDELRAHFCRSTIPEEPAAPESYLAFLREQVLPHAVKVGRPRYVGHMTSALPNFLPHLAALLTELNQNIVKIETSKVLTLIERQTLAMMHRLVFDLSDDFYQRHTQARESNLGVVVSCGTLANITAMWLARNRALQSSEEFLGLQSEGFLSALRHYGYQDAVIIGSELMHYSMDKLGSLIGLGAENIIKVATDGHGSIDLAALQDIIATCKDERRLIVALVGIAGTTETGAVDNLPALAQVAEEHGIHFHVDAAWGGPILFSERHRDILRGIERADTVTICGHKQLYLPQGISMVLCRDPSLIYHIKATARYQARAESYDLGKHSPEGSRPAMSLFLHAGLQLIGRAGYAHLIDEGVRKARLMAEMIREHEAFELLEEPQTNIVVYRYIPEELRPKLHAGSLSREDQYVINCINEVLQDQEFLGGDSFISRTSLVHSRHGRPEPVVVLRAVLANPLTTEDDLRAVIADQVNTADSVLRQRTMSFAQVLSLLYQQTSSFDRQ</sequence>
<dbReference type="GO" id="GO:0016831">
    <property type="term" value="F:carboxy-lyase activity"/>
    <property type="evidence" value="ECO:0007669"/>
    <property type="project" value="UniProtKB-KW"/>
</dbReference>
<keyword evidence="4 6" id="KW-0663">Pyridoxal phosphate</keyword>
<dbReference type="PANTHER" id="PTHR45677">
    <property type="entry name" value="GLUTAMATE DECARBOXYLASE-RELATED"/>
    <property type="match status" value="1"/>
</dbReference>
<dbReference type="InterPro" id="IPR015424">
    <property type="entry name" value="PyrdxlP-dep_Trfase"/>
</dbReference>
<organism evidence="9 10">
    <name type="scientific">Haliangium ochraceum (strain DSM 14365 / JCM 11303 / SMP-2)</name>
    <dbReference type="NCBI Taxonomy" id="502025"/>
    <lineage>
        <taxon>Bacteria</taxon>
        <taxon>Pseudomonadati</taxon>
        <taxon>Myxococcota</taxon>
        <taxon>Polyangia</taxon>
        <taxon>Haliangiales</taxon>
        <taxon>Kofleriaceae</taxon>
        <taxon>Haliangium</taxon>
    </lineage>
</organism>
<feature type="modified residue" description="N6-(pyridoxal phosphate)lysine" evidence="6">
    <location>
        <position position="357"/>
    </location>
</feature>
<evidence type="ECO:0000256" key="4">
    <source>
        <dbReference type="ARBA" id="ARBA00022898"/>
    </source>
</evidence>
<evidence type="ECO:0000313" key="9">
    <source>
        <dbReference type="EMBL" id="ACY19213.1"/>
    </source>
</evidence>
<dbReference type="EMBL" id="CP001804">
    <property type="protein sequence ID" value="ACY19213.1"/>
    <property type="molecule type" value="Genomic_DNA"/>
</dbReference>
<comment type="cofactor">
    <cofactor evidence="1 6 7">
        <name>pyridoxal 5'-phosphate</name>
        <dbReference type="ChEBI" id="CHEBI:597326"/>
    </cofactor>
</comment>
<keyword evidence="3" id="KW-0210">Decarboxylase</keyword>
<accession>D0LT77</accession>
<protein>
    <submittedName>
        <fullName evidence="9">Pyridoxal-dependent decarboxylase</fullName>
    </submittedName>
</protein>
<feature type="region of interest" description="Disordered" evidence="8">
    <location>
        <begin position="1"/>
        <end position="27"/>
    </location>
</feature>
<evidence type="ECO:0000256" key="2">
    <source>
        <dbReference type="ARBA" id="ARBA00009533"/>
    </source>
</evidence>
<dbReference type="Pfam" id="PF00282">
    <property type="entry name" value="Pyridoxal_deC"/>
    <property type="match status" value="1"/>
</dbReference>
<dbReference type="Gene3D" id="3.40.640.10">
    <property type="entry name" value="Type I PLP-dependent aspartate aminotransferase-like (Major domain)"/>
    <property type="match status" value="1"/>
</dbReference>
<dbReference type="PANTHER" id="PTHR45677:SF8">
    <property type="entry name" value="CYSTEINE SULFINIC ACID DECARBOXYLASE"/>
    <property type="match status" value="1"/>
</dbReference>
<evidence type="ECO:0000256" key="5">
    <source>
        <dbReference type="ARBA" id="ARBA00023239"/>
    </source>
</evidence>
<dbReference type="STRING" id="502025.Hoch_6749"/>
<evidence type="ECO:0000313" key="10">
    <source>
        <dbReference type="Proteomes" id="UP000001880"/>
    </source>
</evidence>
<keyword evidence="10" id="KW-1185">Reference proteome</keyword>
<dbReference type="InterPro" id="IPR015421">
    <property type="entry name" value="PyrdxlP-dep_Trfase_major"/>
</dbReference>
<dbReference type="RefSeq" id="WP_012831805.1">
    <property type="nucleotide sequence ID" value="NC_013440.1"/>
</dbReference>
<dbReference type="AlphaFoldDB" id="D0LT77"/>
<evidence type="ECO:0000256" key="8">
    <source>
        <dbReference type="SAM" id="MobiDB-lite"/>
    </source>
</evidence>
<evidence type="ECO:0000256" key="6">
    <source>
        <dbReference type="PIRSR" id="PIRSR602129-50"/>
    </source>
</evidence>
<dbReference type="eggNOG" id="COG0076">
    <property type="taxonomic scope" value="Bacteria"/>
</dbReference>
<evidence type="ECO:0000256" key="7">
    <source>
        <dbReference type="RuleBase" id="RU000382"/>
    </source>
</evidence>
<evidence type="ECO:0000256" key="1">
    <source>
        <dbReference type="ARBA" id="ARBA00001933"/>
    </source>
</evidence>